<reference evidence="2 3" key="1">
    <citation type="submission" date="2024-09" db="EMBL/GenBank/DDBJ databases">
        <authorList>
            <person name="Sun Q."/>
            <person name="Mori K."/>
        </authorList>
    </citation>
    <scope>NUCLEOTIDE SEQUENCE [LARGE SCALE GENOMIC DNA]</scope>
    <source>
        <strain evidence="2 3">JCM 13519</strain>
    </source>
</reference>
<dbReference type="RefSeq" id="WP_345043743.1">
    <property type="nucleotide sequence ID" value="NZ_BAABED010000001.1"/>
</dbReference>
<comment type="caution">
    <text evidence="2">The sequence shown here is derived from an EMBL/GenBank/DDBJ whole genome shotgun (WGS) entry which is preliminary data.</text>
</comment>
<protein>
    <recommendedName>
        <fullName evidence="4">tRNA-dihydrouridine synthase</fullName>
    </recommendedName>
</protein>
<evidence type="ECO:0000256" key="1">
    <source>
        <dbReference type="SAM" id="MobiDB-lite"/>
    </source>
</evidence>
<name>A0ABV5UNT8_9MICC</name>
<organism evidence="2 3">
    <name type="scientific">Arthrobacter methylotrophus</name>
    <dbReference type="NCBI Taxonomy" id="121291"/>
    <lineage>
        <taxon>Bacteria</taxon>
        <taxon>Bacillati</taxon>
        <taxon>Actinomycetota</taxon>
        <taxon>Actinomycetes</taxon>
        <taxon>Micrococcales</taxon>
        <taxon>Micrococcaceae</taxon>
        <taxon>Arthrobacter</taxon>
    </lineage>
</organism>
<gene>
    <name evidence="2" type="ORF">ACFFPI_08400</name>
</gene>
<proteinExistence type="predicted"/>
<evidence type="ECO:0008006" key="4">
    <source>
        <dbReference type="Google" id="ProtNLM"/>
    </source>
</evidence>
<feature type="compositionally biased region" description="Gly residues" evidence="1">
    <location>
        <begin position="152"/>
        <end position="182"/>
    </location>
</feature>
<keyword evidence="3" id="KW-1185">Reference proteome</keyword>
<dbReference type="Proteomes" id="UP001589536">
    <property type="component" value="Unassembled WGS sequence"/>
</dbReference>
<evidence type="ECO:0000313" key="2">
    <source>
        <dbReference type="EMBL" id="MFB9714179.1"/>
    </source>
</evidence>
<evidence type="ECO:0000313" key="3">
    <source>
        <dbReference type="Proteomes" id="UP001589536"/>
    </source>
</evidence>
<feature type="region of interest" description="Disordered" evidence="1">
    <location>
        <begin position="112"/>
        <end position="182"/>
    </location>
</feature>
<feature type="compositionally biased region" description="Basic and acidic residues" evidence="1">
    <location>
        <begin position="1"/>
        <end position="15"/>
    </location>
</feature>
<feature type="region of interest" description="Disordered" evidence="1">
    <location>
        <begin position="1"/>
        <end position="23"/>
    </location>
</feature>
<sequence length="182" mass="18057">MHQNDSRREAARQADGRFGFQPHAEADVHLPAPRRSGHRKSGAVVLGISALLASAVLTGCSPSGDVIDADYAKVCQDKTTQQRIDDSKCSDQGRSSGHYGWYFMPMGSAGSSNSRSLPAVGQKVSGGTESVPSGASVKSGVPAQGSTSVSRGGFGSSVGGGDSAGHGAAGDGAGGHGAGTGG</sequence>
<accession>A0ABV5UNT8</accession>
<dbReference type="EMBL" id="JBHMBH010000019">
    <property type="protein sequence ID" value="MFB9714179.1"/>
    <property type="molecule type" value="Genomic_DNA"/>
</dbReference>